<evidence type="ECO:0000256" key="1">
    <source>
        <dbReference type="ARBA" id="ARBA00022737"/>
    </source>
</evidence>
<dbReference type="SUPFAM" id="SSF48403">
    <property type="entry name" value="Ankyrin repeat"/>
    <property type="match status" value="1"/>
</dbReference>
<evidence type="ECO:0000256" key="3">
    <source>
        <dbReference type="PROSITE-ProRule" id="PRU00023"/>
    </source>
</evidence>
<proteinExistence type="predicted"/>
<evidence type="ECO:0000313" key="4">
    <source>
        <dbReference type="EMBL" id="CAK9019886.1"/>
    </source>
</evidence>
<accession>A0ABP0JZF5</accession>
<dbReference type="InterPro" id="IPR036770">
    <property type="entry name" value="Ankyrin_rpt-contain_sf"/>
</dbReference>
<gene>
    <name evidence="4" type="ORF">CCMP2556_LOCUS13832</name>
</gene>
<dbReference type="PROSITE" id="PS50088">
    <property type="entry name" value="ANK_REPEAT"/>
    <property type="match status" value="1"/>
</dbReference>
<reference evidence="4 5" key="1">
    <citation type="submission" date="2024-02" db="EMBL/GenBank/DDBJ databases">
        <authorList>
            <person name="Chen Y."/>
            <person name="Shah S."/>
            <person name="Dougan E. K."/>
            <person name="Thang M."/>
            <person name="Chan C."/>
        </authorList>
    </citation>
    <scope>NUCLEOTIDE SEQUENCE [LARGE SCALE GENOMIC DNA]</scope>
</reference>
<name>A0ABP0JZF5_9DINO</name>
<sequence length="220" mass="23780">MFNSQILKIITSLQAAPAMFRGFPACRLGATCVIRPLRLPACHRPAHVAGVAQVVRVARPVPGLIELIKGNREGDAEAAVQGAEVNDMDEFGSTPLILAAQRDWAQVVAELLGCPGVDPNHQNLFGSTALICAAANGYISTLNELLKDERVDLEVATRLGQTALFKAVLFGHMNTTERLVEAGAQSEVTNKMGQTILDVAKDEHKEHVQRLLAQKTQDLR</sequence>
<organism evidence="4 5">
    <name type="scientific">Durusdinium trenchii</name>
    <dbReference type="NCBI Taxonomy" id="1381693"/>
    <lineage>
        <taxon>Eukaryota</taxon>
        <taxon>Sar</taxon>
        <taxon>Alveolata</taxon>
        <taxon>Dinophyceae</taxon>
        <taxon>Suessiales</taxon>
        <taxon>Symbiodiniaceae</taxon>
        <taxon>Durusdinium</taxon>
    </lineage>
</organism>
<keyword evidence="2 3" id="KW-0040">ANK repeat</keyword>
<evidence type="ECO:0000256" key="2">
    <source>
        <dbReference type="ARBA" id="ARBA00023043"/>
    </source>
</evidence>
<feature type="repeat" description="ANK" evidence="3">
    <location>
        <begin position="159"/>
        <end position="191"/>
    </location>
</feature>
<keyword evidence="5" id="KW-1185">Reference proteome</keyword>
<dbReference type="PANTHER" id="PTHR24171:SF8">
    <property type="entry name" value="BRCA1-ASSOCIATED RING DOMAIN PROTEIN 1"/>
    <property type="match status" value="1"/>
</dbReference>
<evidence type="ECO:0000313" key="5">
    <source>
        <dbReference type="Proteomes" id="UP001642484"/>
    </source>
</evidence>
<dbReference type="Proteomes" id="UP001642484">
    <property type="component" value="Unassembled WGS sequence"/>
</dbReference>
<dbReference type="PANTHER" id="PTHR24171">
    <property type="entry name" value="ANKYRIN REPEAT DOMAIN-CONTAINING PROTEIN 39-RELATED"/>
    <property type="match status" value="1"/>
</dbReference>
<dbReference type="Gene3D" id="1.25.40.20">
    <property type="entry name" value="Ankyrin repeat-containing domain"/>
    <property type="match status" value="1"/>
</dbReference>
<dbReference type="Pfam" id="PF12796">
    <property type="entry name" value="Ank_2"/>
    <property type="match status" value="2"/>
</dbReference>
<comment type="caution">
    <text evidence="4">The sequence shown here is derived from an EMBL/GenBank/DDBJ whole genome shotgun (WGS) entry which is preliminary data.</text>
</comment>
<dbReference type="SMART" id="SM00248">
    <property type="entry name" value="ANK"/>
    <property type="match status" value="3"/>
</dbReference>
<dbReference type="InterPro" id="IPR002110">
    <property type="entry name" value="Ankyrin_rpt"/>
</dbReference>
<protein>
    <submittedName>
        <fullName evidence="4">Uncharacterized protein</fullName>
    </submittedName>
</protein>
<keyword evidence="1" id="KW-0677">Repeat</keyword>
<dbReference type="EMBL" id="CAXAMN010006991">
    <property type="protein sequence ID" value="CAK9019886.1"/>
    <property type="molecule type" value="Genomic_DNA"/>
</dbReference>